<keyword evidence="3" id="KW-1185">Reference proteome</keyword>
<organism evidence="2 3">
    <name type="scientific">Paraphaeosphaeria sporulosa</name>
    <dbReference type="NCBI Taxonomy" id="1460663"/>
    <lineage>
        <taxon>Eukaryota</taxon>
        <taxon>Fungi</taxon>
        <taxon>Dikarya</taxon>
        <taxon>Ascomycota</taxon>
        <taxon>Pezizomycotina</taxon>
        <taxon>Dothideomycetes</taxon>
        <taxon>Pleosporomycetidae</taxon>
        <taxon>Pleosporales</taxon>
        <taxon>Massarineae</taxon>
        <taxon>Didymosphaeriaceae</taxon>
        <taxon>Paraphaeosphaeria</taxon>
    </lineage>
</organism>
<evidence type="ECO:0000313" key="3">
    <source>
        <dbReference type="Proteomes" id="UP000077069"/>
    </source>
</evidence>
<dbReference type="Pfam" id="PF11274">
    <property type="entry name" value="DUF3074"/>
    <property type="match status" value="1"/>
</dbReference>
<dbReference type="STRING" id="1460663.A0A177C180"/>
<sequence>MNHTAGLAEGGAGALPGRKLLALLPLGVSQVPRHPELKHEQHSPPGVGAFVTQCLHEANEEDFSSFQRMGEARESVPGAGAVVIEKLKKKDKVEGTWFARRSFHGEVSYEELDEVLRKNHERNEMEYTPAIYDVNTLLEWHVEEEIEGVRDVNIRITQMHHSMPAPAILSDRVFTVLLVSFIPTQPAPGTLAQSIDVQLPISLATFPPTIRERSHVHVVNAKHMYKSPATGTPIQKKQDGRKVIEGRYVSLEKIAKVEKDGKTVAKWEMATDSDAEGSLPMSMQKLGVPNAIVKDVPLAIEYVIKQRGQ</sequence>
<reference evidence="2 3" key="1">
    <citation type="submission" date="2016-05" db="EMBL/GenBank/DDBJ databases">
        <title>Comparative analysis of secretome profiles of manganese(II)-oxidizing ascomycete fungi.</title>
        <authorList>
            <consortium name="DOE Joint Genome Institute"/>
            <person name="Zeiner C.A."/>
            <person name="Purvine S.O."/>
            <person name="Zink E.M."/>
            <person name="Wu S."/>
            <person name="Pasa-Tolic L."/>
            <person name="Chaput D.L."/>
            <person name="Haridas S."/>
            <person name="Grigoriev I.V."/>
            <person name="Santelli C.M."/>
            <person name="Hansel C.M."/>
        </authorList>
    </citation>
    <scope>NUCLEOTIDE SEQUENCE [LARGE SCALE GENOMIC DNA]</scope>
    <source>
        <strain evidence="2 3">AP3s5-JAC2a</strain>
    </source>
</reference>
<dbReference type="AlphaFoldDB" id="A0A177C180"/>
<evidence type="ECO:0000313" key="2">
    <source>
        <dbReference type="EMBL" id="OAG00592.1"/>
    </source>
</evidence>
<gene>
    <name evidence="2" type="ORF">CC84DRAFT_1168675</name>
</gene>
<dbReference type="InterPro" id="IPR024500">
    <property type="entry name" value="DUF3074"/>
</dbReference>
<dbReference type="EMBL" id="KV441559">
    <property type="protein sequence ID" value="OAG00592.1"/>
    <property type="molecule type" value="Genomic_DNA"/>
</dbReference>
<dbReference type="Proteomes" id="UP000077069">
    <property type="component" value="Unassembled WGS sequence"/>
</dbReference>
<evidence type="ECO:0000259" key="1">
    <source>
        <dbReference type="Pfam" id="PF11274"/>
    </source>
</evidence>
<name>A0A177C180_9PLEO</name>
<feature type="domain" description="DUF3074" evidence="1">
    <location>
        <begin position="97"/>
        <end position="303"/>
    </location>
</feature>
<dbReference type="InParanoid" id="A0A177C180"/>
<dbReference type="OrthoDB" id="6423603at2759"/>
<dbReference type="PANTHER" id="PTHR40370:SF1">
    <property type="entry name" value="DUF3074 DOMAIN-CONTAINING PROTEIN"/>
    <property type="match status" value="1"/>
</dbReference>
<dbReference type="PANTHER" id="PTHR40370">
    <property type="entry name" value="EXPRESSED PROTEIN"/>
    <property type="match status" value="1"/>
</dbReference>
<dbReference type="GeneID" id="28762940"/>
<proteinExistence type="predicted"/>
<protein>
    <recommendedName>
        <fullName evidence="1">DUF3074 domain-containing protein</fullName>
    </recommendedName>
</protein>
<accession>A0A177C180</accession>
<dbReference type="RefSeq" id="XP_018030957.1">
    <property type="nucleotide sequence ID" value="XM_018179454.1"/>
</dbReference>